<dbReference type="GO" id="GO:0005975">
    <property type="term" value="P:carbohydrate metabolic process"/>
    <property type="evidence" value="ECO:0007669"/>
    <property type="project" value="InterPro"/>
</dbReference>
<dbReference type="SUPFAM" id="SSF88713">
    <property type="entry name" value="Glycoside hydrolase/deacetylase"/>
    <property type="match status" value="1"/>
</dbReference>
<evidence type="ECO:0000313" key="4">
    <source>
        <dbReference type="EMBL" id="AZB25043.1"/>
    </source>
</evidence>
<gene>
    <name evidence="4" type="ORF">EG339_10810</name>
</gene>
<dbReference type="InterPro" id="IPR011330">
    <property type="entry name" value="Glyco_hydro/deAcase_b/a-brl"/>
</dbReference>
<evidence type="ECO:0000313" key="5">
    <source>
        <dbReference type="Proteomes" id="UP000271193"/>
    </source>
</evidence>
<dbReference type="Pfam" id="PF01522">
    <property type="entry name" value="Polysacc_deac_1"/>
    <property type="match status" value="1"/>
</dbReference>
<keyword evidence="2" id="KW-0732">Signal</keyword>
<dbReference type="CDD" id="cd10918">
    <property type="entry name" value="CE4_NodB_like_5s_6s"/>
    <property type="match status" value="1"/>
</dbReference>
<dbReference type="GO" id="GO:0005576">
    <property type="term" value="C:extracellular region"/>
    <property type="evidence" value="ECO:0007669"/>
    <property type="project" value="UniProtKB-SubCell"/>
</dbReference>
<dbReference type="GO" id="GO:0016810">
    <property type="term" value="F:hydrolase activity, acting on carbon-nitrogen (but not peptide) bonds"/>
    <property type="evidence" value="ECO:0007669"/>
    <property type="project" value="InterPro"/>
</dbReference>
<evidence type="ECO:0000256" key="2">
    <source>
        <dbReference type="ARBA" id="ARBA00022729"/>
    </source>
</evidence>
<dbReference type="RefSeq" id="WP_123870182.1">
    <property type="nucleotide sequence ID" value="NZ_CP033932.1"/>
</dbReference>
<evidence type="ECO:0000259" key="3">
    <source>
        <dbReference type="Pfam" id="PF01522"/>
    </source>
</evidence>
<dbReference type="PANTHER" id="PTHR34216">
    <property type="match status" value="1"/>
</dbReference>
<protein>
    <recommendedName>
        <fullName evidence="3">NodB homology domain-containing protein</fullName>
    </recommendedName>
</protein>
<comment type="subcellular location">
    <subcellularLocation>
        <location evidence="1">Secreted</location>
    </subcellularLocation>
</comment>
<reference evidence="5" key="1">
    <citation type="submission" date="2018-11" db="EMBL/GenBank/DDBJ databases">
        <title>Proposal to divide the Flavobacteriaceae and reorganize its genera based on Amino Acid Identity values calculated from whole genome sequences.</title>
        <authorList>
            <person name="Nicholson A.C."/>
            <person name="Gulvik C.A."/>
            <person name="Whitney A.M."/>
            <person name="Humrighouse B.W."/>
            <person name="Bell M."/>
            <person name="Holmes B."/>
            <person name="Steigerwalt A.G."/>
            <person name="Villarma A."/>
            <person name="Sheth M."/>
            <person name="Batra D."/>
            <person name="Pryor J."/>
            <person name="Bernardet J.-F."/>
            <person name="Hugo C."/>
            <person name="Kampfer P."/>
            <person name="Newman J."/>
            <person name="McQuiston J.R."/>
        </authorList>
    </citation>
    <scope>NUCLEOTIDE SEQUENCE [LARGE SCALE GENOMIC DNA]</scope>
    <source>
        <strain evidence="5">G0229</strain>
    </source>
</reference>
<dbReference type="InterPro" id="IPR051398">
    <property type="entry name" value="Polysacch_Deacetylase"/>
</dbReference>
<dbReference type="PANTHER" id="PTHR34216:SF3">
    <property type="entry name" value="POLY-BETA-1,6-N-ACETYL-D-GLUCOSAMINE N-DEACETYLASE"/>
    <property type="match status" value="1"/>
</dbReference>
<sequence length="333" mass="39213">MKDQIINLFTAFETSHFGKSFPLNYCLPVYHCVSDENLPHIKHIIQYRSTKQFEADIDCLSKHFQWVNWQEFKDFTSGNFKAQKKIALLTFDDGLKEFYDVVAPVLERKGIYACNFINPAFIDNNELMFRCKASLLVEILEKKQSVNPEIYSILSHRSQSTIENLKKEILKISYQQKDTLDLLAQKLEVDFPSYLQKYRPYLNTEELRKLTERGFGISSHSWDHPKFGTLSFEQQVESVNKTFTYLKENDFLYESFAFPFTDFGVKNNFFEALFKNKEIYCSFGAAGIKLDSVRRNFQRIPMEIGESAERILKKEIAYFRLKKLMNKNTIVRK</sequence>
<keyword evidence="5" id="KW-1185">Reference proteome</keyword>
<dbReference type="EMBL" id="CP033932">
    <property type="protein sequence ID" value="AZB25043.1"/>
    <property type="molecule type" value="Genomic_DNA"/>
</dbReference>
<dbReference type="AlphaFoldDB" id="A0A3G6TAY2"/>
<dbReference type="Gene3D" id="3.20.20.370">
    <property type="entry name" value="Glycoside hydrolase/deacetylase"/>
    <property type="match status" value="1"/>
</dbReference>
<proteinExistence type="predicted"/>
<name>A0A3G6TAY2_9FLAO</name>
<organism evidence="4 5">
    <name type="scientific">Chryseobacterium bernardetii</name>
    <dbReference type="NCBI Taxonomy" id="1241978"/>
    <lineage>
        <taxon>Bacteria</taxon>
        <taxon>Pseudomonadati</taxon>
        <taxon>Bacteroidota</taxon>
        <taxon>Flavobacteriia</taxon>
        <taxon>Flavobacteriales</taxon>
        <taxon>Weeksellaceae</taxon>
        <taxon>Chryseobacterium group</taxon>
        <taxon>Chryseobacterium</taxon>
    </lineage>
</organism>
<dbReference type="GeneID" id="99065301"/>
<dbReference type="InterPro" id="IPR002509">
    <property type="entry name" value="NODB_dom"/>
</dbReference>
<dbReference type="KEGG" id="cben:EG339_10810"/>
<accession>A0A3G6TAY2</accession>
<evidence type="ECO:0000256" key="1">
    <source>
        <dbReference type="ARBA" id="ARBA00004613"/>
    </source>
</evidence>
<dbReference type="Proteomes" id="UP000271193">
    <property type="component" value="Chromosome"/>
</dbReference>
<feature type="domain" description="NodB homology" evidence="3">
    <location>
        <begin position="82"/>
        <end position="248"/>
    </location>
</feature>